<evidence type="ECO:0000256" key="5">
    <source>
        <dbReference type="ARBA" id="ARBA00023014"/>
    </source>
</evidence>
<dbReference type="GO" id="GO:0016020">
    <property type="term" value="C:membrane"/>
    <property type="evidence" value="ECO:0007669"/>
    <property type="project" value="InterPro"/>
</dbReference>
<dbReference type="SUPFAM" id="SSF54292">
    <property type="entry name" value="2Fe-2S ferredoxin-like"/>
    <property type="match status" value="1"/>
</dbReference>
<dbReference type="PANTHER" id="PTHR31332:SF0">
    <property type="entry name" value="7-HYDROXYMETHYL CHLOROPHYLL A REDUCTASE, CHLOROPLASTIC"/>
    <property type="match status" value="1"/>
</dbReference>
<dbReference type="GO" id="GO:0052592">
    <property type="term" value="F:oxidoreductase activity, acting on CH or CH2 groups, with an iron-sulfur protein as acceptor"/>
    <property type="evidence" value="ECO:0007669"/>
    <property type="project" value="TreeGrafter"/>
</dbReference>
<dbReference type="InterPro" id="IPR017900">
    <property type="entry name" value="4Fe4S_Fe_S_CS"/>
</dbReference>
<evidence type="ECO:0000256" key="2">
    <source>
        <dbReference type="ARBA" id="ARBA00022723"/>
    </source>
</evidence>
<sequence>MKMEIDGRAVVVDEGQTILEAARSIGIDVPTLCYHPALEPLGACRLCSVEIEERGRKKVVTACNYPAEDGLVVSTKSPNIIAIRKMLLELLLARCPEEGRIQSLAREYGVVKPRFVLEEERCILCGLCTRVCEELVGVSAINVISRGVEREVGTPYKALSDDCIGCGSCALVCPTEAIKREKNIYPTTAEDIAELEAKYLVGKRDEELGVYNDITAGMTSRAGQDGGMVTALLIAGIENNIFDAALVVQREAGYNAEYVVADDVAGILSARGTKYLRVPMMSKLEAALKAGKRRIAVVGTPCEVRAVRKLQQLWDLEREYPGVELIILGLFCFESFDYLGLKAYTKRTFGVELDKAEKTQISKGKYIVTADGKDYSCDVREMESEIREGCPFCDDFASRLADIAIGSVGSPDGYSTVIVRSKAGKKLLDATEFTRAEVDKKEIAKLVKFKKRNADRNFAKILEGL</sequence>
<dbReference type="FunFam" id="3.30.70.20:FF:000035">
    <property type="entry name" value="Iron hydrogenase 1"/>
    <property type="match status" value="1"/>
</dbReference>
<proteinExistence type="predicted"/>
<accession>A0A7G9Z683</accession>
<dbReference type="PANTHER" id="PTHR31332">
    <property type="entry name" value="7-HYDROXYMETHYL CHLOROPHYLL A REDUCTASE, CHLOROPLASTIC"/>
    <property type="match status" value="1"/>
</dbReference>
<keyword evidence="3" id="KW-0677">Repeat</keyword>
<dbReference type="PROSITE" id="PS00198">
    <property type="entry name" value="4FE4S_FER_1"/>
    <property type="match status" value="1"/>
</dbReference>
<dbReference type="PROSITE" id="PS51085">
    <property type="entry name" value="2FE2S_FER_2"/>
    <property type="match status" value="1"/>
</dbReference>
<dbReference type="InterPro" id="IPR017896">
    <property type="entry name" value="4Fe4S_Fe-S-bd"/>
</dbReference>
<dbReference type="PROSITE" id="PS00641">
    <property type="entry name" value="COMPLEX1_75K_1"/>
    <property type="match status" value="1"/>
</dbReference>
<dbReference type="InterPro" id="IPR045220">
    <property type="entry name" value="FRHB/FDHB/HCAR-like"/>
</dbReference>
<dbReference type="Pfam" id="PF04432">
    <property type="entry name" value="FrhB_FdhB_C"/>
    <property type="match status" value="1"/>
</dbReference>
<evidence type="ECO:0000256" key="1">
    <source>
        <dbReference type="ARBA" id="ARBA00022485"/>
    </source>
</evidence>
<evidence type="ECO:0000256" key="3">
    <source>
        <dbReference type="ARBA" id="ARBA00022737"/>
    </source>
</evidence>
<dbReference type="Pfam" id="PF13510">
    <property type="entry name" value="Fer2_4"/>
    <property type="match status" value="1"/>
</dbReference>
<dbReference type="GO" id="GO:0051539">
    <property type="term" value="F:4 iron, 4 sulfur cluster binding"/>
    <property type="evidence" value="ECO:0007669"/>
    <property type="project" value="UniProtKB-KW"/>
</dbReference>
<dbReference type="Gene3D" id="3.10.20.740">
    <property type="match status" value="1"/>
</dbReference>
<dbReference type="CDD" id="cd00207">
    <property type="entry name" value="fer2"/>
    <property type="match status" value="1"/>
</dbReference>
<dbReference type="Pfam" id="PF04422">
    <property type="entry name" value="FrhB_FdhB_N"/>
    <property type="match status" value="1"/>
</dbReference>
<dbReference type="InterPro" id="IPR007516">
    <property type="entry name" value="Co_F420_Hydgase/DH_bsu_N"/>
</dbReference>
<protein>
    <submittedName>
        <fullName evidence="8">NAD(P)H-quinone oxidoreductase subunit I, chloroplastic</fullName>
    </submittedName>
</protein>
<dbReference type="Gene3D" id="3.30.70.20">
    <property type="match status" value="1"/>
</dbReference>
<evidence type="ECO:0000256" key="4">
    <source>
        <dbReference type="ARBA" id="ARBA00023004"/>
    </source>
</evidence>
<gene>
    <name evidence="8" type="primary">ndhI</name>
    <name evidence="8" type="ORF">HKFFHJMH_00017</name>
</gene>
<dbReference type="GO" id="GO:0008137">
    <property type="term" value="F:NADH dehydrogenase (ubiquinone) activity"/>
    <property type="evidence" value="ECO:0007669"/>
    <property type="project" value="InterPro"/>
</dbReference>
<dbReference type="InterPro" id="IPR036010">
    <property type="entry name" value="2Fe-2S_ferredoxin-like_sf"/>
</dbReference>
<dbReference type="InterPro" id="IPR001041">
    <property type="entry name" value="2Fe-2S_ferredoxin-type"/>
</dbReference>
<evidence type="ECO:0000259" key="6">
    <source>
        <dbReference type="PROSITE" id="PS51085"/>
    </source>
</evidence>
<reference evidence="8" key="1">
    <citation type="submission" date="2020-06" db="EMBL/GenBank/DDBJ databases">
        <title>Unique genomic features of the anaerobic methanotrophic archaea.</title>
        <authorList>
            <person name="Chadwick G.L."/>
            <person name="Skennerton C.T."/>
            <person name="Laso-Perez R."/>
            <person name="Leu A.O."/>
            <person name="Speth D.R."/>
            <person name="Yu H."/>
            <person name="Morgan-Lang C."/>
            <person name="Hatzenpichler R."/>
            <person name="Goudeau D."/>
            <person name="Malmstrom R."/>
            <person name="Brazelton W.J."/>
            <person name="Woyke T."/>
            <person name="Hallam S.J."/>
            <person name="Tyson G.W."/>
            <person name="Wegener G."/>
            <person name="Boetius A."/>
            <person name="Orphan V."/>
        </authorList>
    </citation>
    <scope>NUCLEOTIDE SEQUENCE</scope>
</reference>
<dbReference type="EMBL" id="MT631628">
    <property type="protein sequence ID" value="QNO55767.1"/>
    <property type="molecule type" value="Genomic_DNA"/>
</dbReference>
<keyword evidence="4" id="KW-0408">Iron</keyword>
<organism evidence="8">
    <name type="scientific">Candidatus Methanophaga sp. ANME-1 ERB7</name>
    <dbReference type="NCBI Taxonomy" id="2759913"/>
    <lineage>
        <taxon>Archaea</taxon>
        <taxon>Methanobacteriati</taxon>
        <taxon>Methanobacteriota</taxon>
        <taxon>Stenosarchaea group</taxon>
        <taxon>Methanomicrobia</taxon>
        <taxon>Candidatus Methanophagales</taxon>
        <taxon>Candidatus Methanophagaceae</taxon>
        <taxon>Candidatus Methanophaga</taxon>
    </lineage>
</organism>
<feature type="domain" description="4Fe-4S ferredoxin-type" evidence="7">
    <location>
        <begin position="154"/>
        <end position="183"/>
    </location>
</feature>
<dbReference type="InterPro" id="IPR000283">
    <property type="entry name" value="NADH_UbQ_OxRdtase_75kDa_su_CS"/>
</dbReference>
<feature type="domain" description="4Fe-4S ferredoxin-type" evidence="7">
    <location>
        <begin position="113"/>
        <end position="146"/>
    </location>
</feature>
<evidence type="ECO:0000313" key="8">
    <source>
        <dbReference type="EMBL" id="QNO55767.1"/>
    </source>
</evidence>
<dbReference type="Pfam" id="PF14697">
    <property type="entry name" value="Fer4_21"/>
    <property type="match status" value="1"/>
</dbReference>
<keyword evidence="2" id="KW-0479">Metal-binding</keyword>
<dbReference type="AlphaFoldDB" id="A0A7G9Z683"/>
<dbReference type="SUPFAM" id="SSF54862">
    <property type="entry name" value="4Fe-4S ferredoxins"/>
    <property type="match status" value="1"/>
</dbReference>
<feature type="domain" description="2Fe-2S ferredoxin-type" evidence="6">
    <location>
        <begin position="1"/>
        <end position="79"/>
    </location>
</feature>
<dbReference type="GO" id="GO:0042773">
    <property type="term" value="P:ATP synthesis coupled electron transport"/>
    <property type="evidence" value="ECO:0007669"/>
    <property type="project" value="InterPro"/>
</dbReference>
<keyword evidence="1" id="KW-0004">4Fe-4S</keyword>
<dbReference type="InterPro" id="IPR007525">
    <property type="entry name" value="FrhB_FdhB_C"/>
</dbReference>
<evidence type="ECO:0000259" key="7">
    <source>
        <dbReference type="PROSITE" id="PS51379"/>
    </source>
</evidence>
<name>A0A7G9Z683_9EURY</name>
<dbReference type="PROSITE" id="PS51379">
    <property type="entry name" value="4FE4S_FER_2"/>
    <property type="match status" value="2"/>
</dbReference>
<dbReference type="GO" id="GO:0046872">
    <property type="term" value="F:metal ion binding"/>
    <property type="evidence" value="ECO:0007669"/>
    <property type="project" value="UniProtKB-KW"/>
</dbReference>
<keyword evidence="5" id="KW-0411">Iron-sulfur</keyword>